<evidence type="ECO:0000313" key="3">
    <source>
        <dbReference type="Proteomes" id="UP001497392"/>
    </source>
</evidence>
<evidence type="ECO:0000313" key="2">
    <source>
        <dbReference type="EMBL" id="CAL5226758.1"/>
    </source>
</evidence>
<dbReference type="Proteomes" id="UP001497392">
    <property type="component" value="Unassembled WGS sequence"/>
</dbReference>
<name>A0ABP1G7Z2_9CHLO</name>
<proteinExistence type="predicted"/>
<comment type="caution">
    <text evidence="2">The sequence shown here is derived from an EMBL/GenBank/DDBJ whole genome shotgun (WGS) entry which is preliminary data.</text>
</comment>
<feature type="region of interest" description="Disordered" evidence="1">
    <location>
        <begin position="114"/>
        <end position="159"/>
    </location>
</feature>
<accession>A0ABP1G7Z2</accession>
<dbReference type="EMBL" id="CAXHTA020000016">
    <property type="protein sequence ID" value="CAL5226758.1"/>
    <property type="molecule type" value="Genomic_DNA"/>
</dbReference>
<reference evidence="2 3" key="1">
    <citation type="submission" date="2024-06" db="EMBL/GenBank/DDBJ databases">
        <authorList>
            <person name="Kraege A."/>
            <person name="Thomma B."/>
        </authorList>
    </citation>
    <scope>NUCLEOTIDE SEQUENCE [LARGE SCALE GENOMIC DNA]</scope>
</reference>
<gene>
    <name evidence="2" type="primary">g9611</name>
    <name evidence="2" type="ORF">VP750_LOCUS8664</name>
</gene>
<evidence type="ECO:0000256" key="1">
    <source>
        <dbReference type="SAM" id="MobiDB-lite"/>
    </source>
</evidence>
<feature type="compositionally biased region" description="Basic and acidic residues" evidence="1">
    <location>
        <begin position="114"/>
        <end position="135"/>
    </location>
</feature>
<organism evidence="2 3">
    <name type="scientific">Coccomyxa viridis</name>
    <dbReference type="NCBI Taxonomy" id="1274662"/>
    <lineage>
        <taxon>Eukaryota</taxon>
        <taxon>Viridiplantae</taxon>
        <taxon>Chlorophyta</taxon>
        <taxon>core chlorophytes</taxon>
        <taxon>Trebouxiophyceae</taxon>
        <taxon>Trebouxiophyceae incertae sedis</taxon>
        <taxon>Coccomyxaceae</taxon>
        <taxon>Coccomyxa</taxon>
    </lineage>
</organism>
<feature type="region of interest" description="Disordered" evidence="1">
    <location>
        <begin position="53"/>
        <end position="83"/>
    </location>
</feature>
<sequence length="538" mass="57572">MGAVGTQAHLIFPRRVLPGRSWNPPLEDVVESSNAEGCTELASLLEKWRRASDNGTHVPIQQTRSDETSRQELANSTVQQDRRHEAQAPMAAVASLIQQFEGRALHPELLQRAEQGHKEQPSDVEKPHTPPKRETPLVPLQRESRTEDEEACSPVSPLIHTPAGVEDLNSILMASILESKGGQPTSWKESMHDADMPGKLPAYWPAACLGSSIDDTPTDISLSPEGPPVNHCHTYEADNDSPRADSQGAGGLAASAGKQHLKTYAELLSEETAAMKNAVGPWQPRLEKSSKLMEFQDTTERLRRVYKRLQPLREEGQPDKAEACQAALTLLADATASSHTDPDLDAEASQLCFNGGQVVGKTPEWVMDVQQPPLTLGMSSAARPAREGVSASTERAEREGDVAEACVRRLMARAAVEALAEASQRPATSGVAASAAEQLQEQQVPGASKKSPAMLRAAGYVAWAGLEDGIDMGARICGAALQTLPVIGPRLAAAEPDLAAQGPTLPVRVLRRGIKLMYGTAGGMLGFGEGILSLAKQL</sequence>
<feature type="compositionally biased region" description="Polar residues" evidence="1">
    <location>
        <begin position="53"/>
        <end position="63"/>
    </location>
</feature>
<feature type="region of interest" description="Disordered" evidence="1">
    <location>
        <begin position="376"/>
        <end position="400"/>
    </location>
</feature>
<protein>
    <submittedName>
        <fullName evidence="2">G9611 protein</fullName>
    </submittedName>
</protein>
<keyword evidence="3" id="KW-1185">Reference proteome</keyword>